<keyword evidence="5 12" id="KW-0812">Transmembrane</keyword>
<keyword evidence="8 12" id="KW-0406">Ion transport</keyword>
<keyword evidence="3 12" id="KW-0813">Transport</keyword>
<dbReference type="Pfam" id="PF00858">
    <property type="entry name" value="ASC"/>
    <property type="match status" value="1"/>
</dbReference>
<comment type="similarity">
    <text evidence="2 12">Belongs to the amiloride-sensitive sodium channel (TC 1.A.6) family.</text>
</comment>
<evidence type="ECO:0000256" key="1">
    <source>
        <dbReference type="ARBA" id="ARBA00004141"/>
    </source>
</evidence>
<reference evidence="15" key="1">
    <citation type="submission" date="2016-07" db="EMBL/GenBank/DDBJ databases">
        <authorList>
            <person name="Bretaudeau A."/>
        </authorList>
    </citation>
    <scope>NUCLEOTIDE SEQUENCE</scope>
    <source>
        <strain evidence="15">Rice</strain>
        <tissue evidence="15">Whole body</tissue>
    </source>
</reference>
<keyword evidence="4 12" id="KW-0894">Sodium channel</keyword>
<evidence type="ECO:0000256" key="7">
    <source>
        <dbReference type="ARBA" id="ARBA00023053"/>
    </source>
</evidence>
<feature type="transmembrane region" description="Helical" evidence="14">
    <location>
        <begin position="73"/>
        <end position="94"/>
    </location>
</feature>
<evidence type="ECO:0000256" key="10">
    <source>
        <dbReference type="ARBA" id="ARBA00023201"/>
    </source>
</evidence>
<proteinExistence type="inferred from homology"/>
<organism evidence="15">
    <name type="scientific">Spodoptera frugiperda</name>
    <name type="common">Fall armyworm</name>
    <dbReference type="NCBI Taxonomy" id="7108"/>
    <lineage>
        <taxon>Eukaryota</taxon>
        <taxon>Metazoa</taxon>
        <taxon>Ecdysozoa</taxon>
        <taxon>Arthropoda</taxon>
        <taxon>Hexapoda</taxon>
        <taxon>Insecta</taxon>
        <taxon>Pterygota</taxon>
        <taxon>Neoptera</taxon>
        <taxon>Endopterygota</taxon>
        <taxon>Lepidoptera</taxon>
        <taxon>Glossata</taxon>
        <taxon>Ditrysia</taxon>
        <taxon>Noctuoidea</taxon>
        <taxon>Noctuidae</taxon>
        <taxon>Amphipyrinae</taxon>
        <taxon>Spodoptera</taxon>
    </lineage>
</organism>
<evidence type="ECO:0000256" key="11">
    <source>
        <dbReference type="ARBA" id="ARBA00023303"/>
    </source>
</evidence>
<keyword evidence="7" id="KW-0915">Sodium</keyword>
<dbReference type="AlphaFoldDB" id="A0A2H1VWZ5"/>
<evidence type="ECO:0000256" key="9">
    <source>
        <dbReference type="ARBA" id="ARBA00023136"/>
    </source>
</evidence>
<gene>
    <name evidence="15" type="ORF">SFRICE_020430</name>
</gene>
<evidence type="ECO:0000313" key="15">
    <source>
        <dbReference type="EMBL" id="SOQ45333.1"/>
    </source>
</evidence>
<evidence type="ECO:0000256" key="6">
    <source>
        <dbReference type="ARBA" id="ARBA00022989"/>
    </source>
</evidence>
<accession>A0A2H1VWZ5</accession>
<dbReference type="EMBL" id="ODYU01004943">
    <property type="protein sequence ID" value="SOQ45333.1"/>
    <property type="molecule type" value="Genomic_DNA"/>
</dbReference>
<dbReference type="GO" id="GO:0015280">
    <property type="term" value="F:ligand-gated sodium channel activity"/>
    <property type="evidence" value="ECO:0007669"/>
    <property type="project" value="TreeGrafter"/>
</dbReference>
<evidence type="ECO:0000256" key="5">
    <source>
        <dbReference type="ARBA" id="ARBA00022692"/>
    </source>
</evidence>
<evidence type="ECO:0000256" key="14">
    <source>
        <dbReference type="SAM" id="Phobius"/>
    </source>
</evidence>
<dbReference type="PANTHER" id="PTHR11690:SF253">
    <property type="entry name" value="PICKPOCKET 18-RELATED"/>
    <property type="match status" value="1"/>
</dbReference>
<dbReference type="InterPro" id="IPR001873">
    <property type="entry name" value="ENaC"/>
</dbReference>
<dbReference type="GO" id="GO:0005886">
    <property type="term" value="C:plasma membrane"/>
    <property type="evidence" value="ECO:0007669"/>
    <property type="project" value="TreeGrafter"/>
</dbReference>
<evidence type="ECO:0000256" key="13">
    <source>
        <dbReference type="SAM" id="MobiDB-lite"/>
    </source>
</evidence>
<dbReference type="PANTHER" id="PTHR11690">
    <property type="entry name" value="AMILORIDE-SENSITIVE SODIUM CHANNEL-RELATED"/>
    <property type="match status" value="1"/>
</dbReference>
<evidence type="ECO:0000256" key="4">
    <source>
        <dbReference type="ARBA" id="ARBA00022461"/>
    </source>
</evidence>
<keyword evidence="10 12" id="KW-0739">Sodium transport</keyword>
<evidence type="ECO:0000256" key="3">
    <source>
        <dbReference type="ARBA" id="ARBA00022448"/>
    </source>
</evidence>
<name>A0A2H1VWZ5_SPOFR</name>
<evidence type="ECO:0000256" key="8">
    <source>
        <dbReference type="ARBA" id="ARBA00023065"/>
    </source>
</evidence>
<keyword evidence="11 12" id="KW-0407">Ion channel</keyword>
<evidence type="ECO:0000256" key="2">
    <source>
        <dbReference type="ARBA" id="ARBA00007193"/>
    </source>
</evidence>
<feature type="region of interest" description="Disordered" evidence="13">
    <location>
        <begin position="148"/>
        <end position="168"/>
    </location>
</feature>
<keyword evidence="9 14" id="KW-0472">Membrane</keyword>
<sequence length="682" mass="76464">MRTVDPELWARRHKPGLVTSRLRPGLERTLRDSLRAAAAEYWHHCSVGFVKYMKHDDVNTHKNVPRRGRWRNVALVAATFALGCAALADGALQYRARPPLFVQKYVASMAHAPFPAVAICSNKVISRAALRNLTRHLHTYAAPSVLITHNSQSPPHSSPTRSGSATNQRYQYSEAQIEDNLLKMGALLTYAYTDVDFVFTKFIRQSMPRFNITDIMYRVWTLAPRAMSSTGSSTLMLNTHRLYSCGLVLGQLLDDPGAVLVARPGARLRGPVRDQADGTRLLLRLQLEIPAQISGVTSRPADFGRQPQVLNQTGKDFGLGVVLHELQDDFAYMRRPAYGMEVLLFEGSEFPIVEGGDVRVYPLPINASVYFNIQAMTQQPADEISSYSEKRPRGTTPARGYMGTVLLQRGCRLGRAGMSQCLADCRRDTAEALCKCVPYTLQPQFVPRTSATCTLNELACLTKHRVAVTCGVVSPEKFMYVYPGEEADVSLEQEQQDSLLCECVVHCRRRLYKAKISYSFYGTKQRVFQNFLTRNMSLKSTTSLRLFYGVDRQQWYQVEVFSRLSDVCDSEQQIVDHTKSCSVWKSNPLYVARKPGAQPSRQPCNRIVLLYMLNKNVVTCPRVVAVKLSCQWMAITGVTLLGCWELVYHATCRWARHAATSVPRAAHCALPARPTERGAPAL</sequence>
<keyword evidence="6 14" id="KW-1133">Transmembrane helix</keyword>
<evidence type="ECO:0000256" key="12">
    <source>
        <dbReference type="RuleBase" id="RU000679"/>
    </source>
</evidence>
<protein>
    <submittedName>
        <fullName evidence="15">SFRICE_020430</fullName>
    </submittedName>
</protein>
<comment type="subcellular location">
    <subcellularLocation>
        <location evidence="1">Membrane</location>
        <topology evidence="1">Multi-pass membrane protein</topology>
    </subcellularLocation>
</comment>